<dbReference type="EMBL" id="CALNXI010000047">
    <property type="protein sequence ID" value="CAH3016743.1"/>
    <property type="molecule type" value="Genomic_DNA"/>
</dbReference>
<name>A0ABN8LLB5_9CNID</name>
<evidence type="ECO:0000313" key="2">
    <source>
        <dbReference type="EMBL" id="CAH3016743.1"/>
    </source>
</evidence>
<sequence>MRGRRVRNQITRKAQTIHWYLLSHLRLVFASSRVEVGVVSGAVRALLTYKLYIMILTCIFPLSVLKRRHTLLQSKISDVNSGNHTLNTHCCFWLNCCIFKFIVWLADCLEEGEADLHIFMSVSNRIEATEVKDIIATGKRSQVPRSFATNRLDQVFNIYDLEVILNTVSAVYFTL</sequence>
<comment type="caution">
    <text evidence="2">The sequence shown here is derived from an EMBL/GenBank/DDBJ whole genome shotgun (WGS) entry which is preliminary data.</text>
</comment>
<evidence type="ECO:0000313" key="3">
    <source>
        <dbReference type="Proteomes" id="UP001159427"/>
    </source>
</evidence>
<keyword evidence="1" id="KW-1133">Transmembrane helix</keyword>
<evidence type="ECO:0000256" key="1">
    <source>
        <dbReference type="SAM" id="Phobius"/>
    </source>
</evidence>
<organism evidence="2 3">
    <name type="scientific">Porites evermanni</name>
    <dbReference type="NCBI Taxonomy" id="104178"/>
    <lineage>
        <taxon>Eukaryota</taxon>
        <taxon>Metazoa</taxon>
        <taxon>Cnidaria</taxon>
        <taxon>Anthozoa</taxon>
        <taxon>Hexacorallia</taxon>
        <taxon>Scleractinia</taxon>
        <taxon>Fungiina</taxon>
        <taxon>Poritidae</taxon>
        <taxon>Porites</taxon>
    </lineage>
</organism>
<gene>
    <name evidence="2" type="ORF">PEVE_00032323</name>
</gene>
<proteinExistence type="predicted"/>
<reference evidence="2 3" key="1">
    <citation type="submission" date="2022-05" db="EMBL/GenBank/DDBJ databases">
        <authorList>
            <consortium name="Genoscope - CEA"/>
            <person name="William W."/>
        </authorList>
    </citation>
    <scope>NUCLEOTIDE SEQUENCE [LARGE SCALE GENOMIC DNA]</scope>
</reference>
<accession>A0ABN8LLB5</accession>
<protein>
    <submittedName>
        <fullName evidence="2">Uncharacterized protein</fullName>
    </submittedName>
</protein>
<keyword evidence="1" id="KW-0812">Transmembrane</keyword>
<dbReference type="Proteomes" id="UP001159427">
    <property type="component" value="Unassembled WGS sequence"/>
</dbReference>
<keyword evidence="1" id="KW-0472">Membrane</keyword>
<feature type="transmembrane region" description="Helical" evidence="1">
    <location>
        <begin position="46"/>
        <end position="65"/>
    </location>
</feature>
<keyword evidence="3" id="KW-1185">Reference proteome</keyword>